<evidence type="ECO:0000313" key="5">
    <source>
        <dbReference type="Proteomes" id="UP000187013"/>
    </source>
</evidence>
<protein>
    <recommendedName>
        <fullName evidence="3">Inner kinetochore subunit AME1 domain-containing protein</fullName>
    </recommendedName>
</protein>
<accession>A0A1Q2ZWN9</accession>
<sequence>MDYGSMSFDLTDRGIKLLYRQRGSHLRKVDGEIETLIIEDQTPSPTPDVEAEDEITIGPQREPESNVPLQLEPEPEPEPDVPVEAEAGLPPNEFELPEISPEVPPEIPPEEPPEIAEPPSIPDYHFQNIPLRQLSSTITSIASIETIKSILTNLLEKDLIPHAKSHFESDRDRESKMMHKLDVRIFQLVSQNLNSDLQDILDINISNNQLLYQLRQLMSTREDLNQQLVQTRSELQQLKCGGEWYQLKNSQDKLQSRLRLNQELNQLTKTIESKDAPPLPKGHNRKKYDIDDLCDLLNPHTGLLNRLQNK</sequence>
<feature type="coiled-coil region" evidence="1">
    <location>
        <begin position="207"/>
        <end position="241"/>
    </location>
</feature>
<feature type="compositionally biased region" description="Acidic residues" evidence="2">
    <location>
        <begin position="73"/>
        <end position="83"/>
    </location>
</feature>
<organism evidence="4 5">
    <name type="scientific">Zygosaccharomyces rouxii</name>
    <dbReference type="NCBI Taxonomy" id="4956"/>
    <lineage>
        <taxon>Eukaryota</taxon>
        <taxon>Fungi</taxon>
        <taxon>Dikarya</taxon>
        <taxon>Ascomycota</taxon>
        <taxon>Saccharomycotina</taxon>
        <taxon>Saccharomycetes</taxon>
        <taxon>Saccharomycetales</taxon>
        <taxon>Saccharomycetaceae</taxon>
        <taxon>Zygosaccharomyces</taxon>
    </lineage>
</organism>
<evidence type="ECO:0000313" key="4">
    <source>
        <dbReference type="EMBL" id="GAV47920.1"/>
    </source>
</evidence>
<dbReference type="Proteomes" id="UP000187013">
    <property type="component" value="Unassembled WGS sequence"/>
</dbReference>
<evidence type="ECO:0000256" key="2">
    <source>
        <dbReference type="SAM" id="MobiDB-lite"/>
    </source>
</evidence>
<evidence type="ECO:0000256" key="1">
    <source>
        <dbReference type="SAM" id="Coils"/>
    </source>
</evidence>
<gene>
    <name evidence="4" type="ORF">ZYGR_0I02160</name>
</gene>
<dbReference type="eggNOG" id="ENOG502S0ZV">
    <property type="taxonomic scope" value="Eukaryota"/>
</dbReference>
<dbReference type="EMBL" id="BDGX01000009">
    <property type="protein sequence ID" value="GAV47920.1"/>
    <property type="molecule type" value="Genomic_DNA"/>
</dbReference>
<dbReference type="OrthoDB" id="4067487at2759"/>
<evidence type="ECO:0000259" key="3">
    <source>
        <dbReference type="Pfam" id="PF20994"/>
    </source>
</evidence>
<dbReference type="Pfam" id="PF20994">
    <property type="entry name" value="CENPU"/>
    <property type="match status" value="1"/>
</dbReference>
<keyword evidence="1" id="KW-0175">Coiled coil</keyword>
<comment type="caution">
    <text evidence="4">The sequence shown here is derived from an EMBL/GenBank/DDBJ whole genome shotgun (WGS) entry which is preliminary data.</text>
</comment>
<dbReference type="AlphaFoldDB" id="A0A1Q2ZWN9"/>
<reference evidence="4 5" key="1">
    <citation type="submission" date="2016-08" db="EMBL/GenBank/DDBJ databases">
        <title>Draft genome sequence of allopolyploid Zygosaccharomyces rouxii.</title>
        <authorList>
            <person name="Watanabe J."/>
            <person name="Uehara K."/>
            <person name="Mogi Y."/>
            <person name="Tsukioka Y."/>
        </authorList>
    </citation>
    <scope>NUCLEOTIDE SEQUENCE [LARGE SCALE GENOMIC DNA]</scope>
    <source>
        <strain evidence="4 5">NBRC 110957</strain>
    </source>
</reference>
<feature type="region of interest" description="Disordered" evidence="2">
    <location>
        <begin position="37"/>
        <end position="88"/>
    </location>
</feature>
<name>A0A1Q2ZWN9_ZYGRO</name>
<dbReference type="InterPro" id="IPR048743">
    <property type="entry name" value="AME1"/>
</dbReference>
<proteinExistence type="predicted"/>
<feature type="domain" description="Inner kinetochore subunit AME1" evidence="3">
    <location>
        <begin position="122"/>
        <end position="309"/>
    </location>
</feature>